<dbReference type="GO" id="GO:0005886">
    <property type="term" value="C:plasma membrane"/>
    <property type="evidence" value="ECO:0007669"/>
    <property type="project" value="TreeGrafter"/>
</dbReference>
<comment type="subcellular location">
    <subcellularLocation>
        <location evidence="1">Membrane</location>
    </subcellularLocation>
</comment>
<keyword evidence="7" id="KW-0328">Glycosyltransferase</keyword>
<evidence type="ECO:0000259" key="6">
    <source>
        <dbReference type="Pfam" id="PF03717"/>
    </source>
</evidence>
<sequence length="596" mass="63510">MARSALVTARRRGFLIIAGVMAMILVFSFRLFDLQVVRADALVAAAHEKTTGVTRIQAHRGDIVDTNGEVLAESVTQFSLTTSPKDVADQKVRNADGTTTTVTVDEMLDSVAEITGTSASDMRDTIDAALEKDPASNYAVLATGLDSEQRLALPELGIPWLYYEQADKRVYPDGAVAGNVVGFRSGDNEESLAGVELMADSCLSGTNGQTSFQRTTDNVALPGTTQIDHEPVDGGTVTLTIDSDLNWYMQQLVSSQVEQTKAEYGIIVVTEAKTGKVRAIAESSAVDPNDFTATDSKYQGSLAFQGTFEPGSVFKALTAASLVDAGVADHSSRVVADYWYHAPNGANIKDALPHDPENLTLAGVLQQSSNTGLSQLGEKLSPEKRYEYLTKFGFGQPTAIGFPGEASGILRPVSEWTGQSYYTPMFGQGVSTSAMQVANAFQAVANDGVKLPLQLIEGCETADGETSMTTDDSDGERVISAAAAQETRKMMETVVTDGFLADDLTLPGYRVAAKSGTGEQFDEAGTLKTTFFASMAGMVPADDPEYVVTVHLKDPLTLLSSAAAAPVFKQAVTQVIKHYEIPPSTTPGSDYPGYWK</sequence>
<dbReference type="Gene3D" id="3.30.450.330">
    <property type="match status" value="1"/>
</dbReference>
<dbReference type="InterPro" id="IPR001460">
    <property type="entry name" value="PCN-bd_Tpept"/>
</dbReference>
<gene>
    <name evidence="7" type="ORF">FM119_05855</name>
</gene>
<reference evidence="8" key="1">
    <citation type="submission" date="2017-02" db="EMBL/GenBank/DDBJ databases">
        <authorList>
            <person name="Dridi B."/>
        </authorList>
    </citation>
    <scope>NUCLEOTIDE SEQUENCE [LARGE SCALE GENOMIC DNA]</scope>
    <source>
        <strain evidence="8">EB411</strain>
    </source>
</reference>
<keyword evidence="4" id="KW-0812">Transmembrane</keyword>
<dbReference type="GO" id="GO:0071555">
    <property type="term" value="P:cell wall organization"/>
    <property type="evidence" value="ECO:0007669"/>
    <property type="project" value="TreeGrafter"/>
</dbReference>
<dbReference type="AlphaFoldDB" id="A0A1R4J6U7"/>
<evidence type="ECO:0000259" key="5">
    <source>
        <dbReference type="Pfam" id="PF00905"/>
    </source>
</evidence>
<dbReference type="GO" id="GO:0008658">
    <property type="term" value="F:penicillin binding"/>
    <property type="evidence" value="ECO:0007669"/>
    <property type="project" value="InterPro"/>
</dbReference>
<organism evidence="7 8">
    <name type="scientific">Mycetocola reblochoni REB411</name>
    <dbReference type="NCBI Taxonomy" id="1255698"/>
    <lineage>
        <taxon>Bacteria</taxon>
        <taxon>Bacillati</taxon>
        <taxon>Actinomycetota</taxon>
        <taxon>Actinomycetes</taxon>
        <taxon>Micrococcales</taxon>
        <taxon>Microbacteriaceae</taxon>
        <taxon>Mycetocola</taxon>
    </lineage>
</organism>
<dbReference type="PANTHER" id="PTHR30627">
    <property type="entry name" value="PEPTIDOGLYCAN D,D-TRANSPEPTIDASE"/>
    <property type="match status" value="1"/>
</dbReference>
<keyword evidence="7" id="KW-0131">Cell cycle</keyword>
<evidence type="ECO:0000256" key="1">
    <source>
        <dbReference type="ARBA" id="ARBA00004370"/>
    </source>
</evidence>
<evidence type="ECO:0000256" key="3">
    <source>
        <dbReference type="ARBA" id="ARBA00023136"/>
    </source>
</evidence>
<dbReference type="GO" id="GO:0051301">
    <property type="term" value="P:cell division"/>
    <property type="evidence" value="ECO:0007669"/>
    <property type="project" value="UniProtKB-KW"/>
</dbReference>
<keyword evidence="7" id="KW-0808">Transferase</keyword>
<keyword evidence="7" id="KW-0132">Cell division</keyword>
<dbReference type="PANTHER" id="PTHR30627:SF1">
    <property type="entry name" value="PEPTIDOGLYCAN D,D-TRANSPEPTIDASE FTSI"/>
    <property type="match status" value="1"/>
</dbReference>
<proteinExistence type="inferred from homology"/>
<dbReference type="EMBL" id="FUKR01000032">
    <property type="protein sequence ID" value="SJN27787.1"/>
    <property type="molecule type" value="Genomic_DNA"/>
</dbReference>
<dbReference type="RefSeq" id="WP_087136744.1">
    <property type="nucleotide sequence ID" value="NZ_FUKR01000032.1"/>
</dbReference>
<dbReference type="SUPFAM" id="SSF56519">
    <property type="entry name" value="Penicillin binding protein dimerisation domain"/>
    <property type="match status" value="1"/>
</dbReference>
<keyword evidence="4" id="KW-1133">Transmembrane helix</keyword>
<protein>
    <submittedName>
        <fullName evidence="7">Cell division protein FtsI [Peptidoglycan synthetase]</fullName>
        <ecNumber evidence="7">2.4.1.129</ecNumber>
    </submittedName>
</protein>
<evidence type="ECO:0000256" key="4">
    <source>
        <dbReference type="SAM" id="Phobius"/>
    </source>
</evidence>
<dbReference type="InterPro" id="IPR012338">
    <property type="entry name" value="Beta-lactam/transpept-like"/>
</dbReference>
<dbReference type="Proteomes" id="UP000196778">
    <property type="component" value="Unassembled WGS sequence"/>
</dbReference>
<dbReference type="InterPro" id="IPR005311">
    <property type="entry name" value="PBP_dimer"/>
</dbReference>
<dbReference type="Pfam" id="PF03717">
    <property type="entry name" value="PBP_dimer"/>
    <property type="match status" value="1"/>
</dbReference>
<dbReference type="InterPro" id="IPR036138">
    <property type="entry name" value="PBP_dimer_sf"/>
</dbReference>
<accession>A0A1R4J6U7</accession>
<evidence type="ECO:0000313" key="7">
    <source>
        <dbReference type="EMBL" id="SJN27787.1"/>
    </source>
</evidence>
<dbReference type="Pfam" id="PF00905">
    <property type="entry name" value="Transpeptidase"/>
    <property type="match status" value="1"/>
</dbReference>
<evidence type="ECO:0000256" key="2">
    <source>
        <dbReference type="ARBA" id="ARBA00007171"/>
    </source>
</evidence>
<keyword evidence="8" id="KW-1185">Reference proteome</keyword>
<dbReference type="SUPFAM" id="SSF56601">
    <property type="entry name" value="beta-lactamase/transpeptidase-like"/>
    <property type="match status" value="1"/>
</dbReference>
<keyword evidence="3 4" id="KW-0472">Membrane</keyword>
<feature type="transmembrane region" description="Helical" evidence="4">
    <location>
        <begin position="12"/>
        <end position="32"/>
    </location>
</feature>
<feature type="domain" description="Penicillin-binding protein transpeptidase" evidence="5">
    <location>
        <begin position="265"/>
        <end position="571"/>
    </location>
</feature>
<comment type="similarity">
    <text evidence="2">Belongs to the transpeptidase family.</text>
</comment>
<dbReference type="EC" id="2.4.1.129" evidence="7"/>
<dbReference type="GO" id="GO:0016757">
    <property type="term" value="F:glycosyltransferase activity"/>
    <property type="evidence" value="ECO:0007669"/>
    <property type="project" value="UniProtKB-KW"/>
</dbReference>
<dbReference type="OrthoDB" id="9789078at2"/>
<feature type="domain" description="Penicillin-binding protein dimerisation" evidence="6">
    <location>
        <begin position="56"/>
        <end position="209"/>
    </location>
</feature>
<dbReference type="Gene3D" id="3.90.1310.10">
    <property type="entry name" value="Penicillin-binding protein 2a (Domain 2)"/>
    <property type="match status" value="1"/>
</dbReference>
<dbReference type="InterPro" id="IPR050515">
    <property type="entry name" value="Beta-lactam/transpept"/>
</dbReference>
<evidence type="ECO:0000313" key="8">
    <source>
        <dbReference type="Proteomes" id="UP000196778"/>
    </source>
</evidence>
<name>A0A1R4J6U7_9MICO</name>
<dbReference type="Gene3D" id="3.40.710.10">
    <property type="entry name" value="DD-peptidase/beta-lactamase superfamily"/>
    <property type="match status" value="1"/>
</dbReference>